<dbReference type="Proteomes" id="UP000317122">
    <property type="component" value="Unassembled WGS sequence"/>
</dbReference>
<organism evidence="1 2">
    <name type="scientific">Mesorhizobium tianshanense</name>
    <dbReference type="NCBI Taxonomy" id="39844"/>
    <lineage>
        <taxon>Bacteria</taxon>
        <taxon>Pseudomonadati</taxon>
        <taxon>Pseudomonadota</taxon>
        <taxon>Alphaproteobacteria</taxon>
        <taxon>Hyphomicrobiales</taxon>
        <taxon>Phyllobacteriaceae</taxon>
        <taxon>Mesorhizobium</taxon>
    </lineage>
</organism>
<evidence type="ECO:0000313" key="1">
    <source>
        <dbReference type="EMBL" id="TWI36393.1"/>
    </source>
</evidence>
<protein>
    <submittedName>
        <fullName evidence="1">Uncharacterized protein</fullName>
    </submittedName>
</protein>
<keyword evidence="2" id="KW-1185">Reference proteome</keyword>
<accession>A0A562NWC1</accession>
<dbReference type="EMBL" id="VLKT01000016">
    <property type="protein sequence ID" value="TWI36393.1"/>
    <property type="molecule type" value="Genomic_DNA"/>
</dbReference>
<proteinExistence type="predicted"/>
<gene>
    <name evidence="1" type="ORF">IQ26_02906</name>
</gene>
<reference evidence="1 2" key="1">
    <citation type="journal article" date="2015" name="Stand. Genomic Sci.">
        <title>Genomic Encyclopedia of Bacterial and Archaeal Type Strains, Phase III: the genomes of soil and plant-associated and newly described type strains.</title>
        <authorList>
            <person name="Whitman W.B."/>
            <person name="Woyke T."/>
            <person name="Klenk H.P."/>
            <person name="Zhou Y."/>
            <person name="Lilburn T.G."/>
            <person name="Beck B.J."/>
            <person name="De Vos P."/>
            <person name="Vandamme P."/>
            <person name="Eisen J.A."/>
            <person name="Garrity G."/>
            <person name="Hugenholtz P."/>
            <person name="Kyrpides N.C."/>
        </authorList>
    </citation>
    <scope>NUCLEOTIDE SEQUENCE [LARGE SCALE GENOMIC DNA]</scope>
    <source>
        <strain evidence="1 2">CGMCC 1.2546</strain>
    </source>
</reference>
<evidence type="ECO:0000313" key="2">
    <source>
        <dbReference type="Proteomes" id="UP000317122"/>
    </source>
</evidence>
<dbReference type="AlphaFoldDB" id="A0A562NWC1"/>
<comment type="caution">
    <text evidence="1">The sequence shown here is derived from an EMBL/GenBank/DDBJ whole genome shotgun (WGS) entry which is preliminary data.</text>
</comment>
<sequence>MTSEDQQERENRLRVIAELRKYCLAKSPHGDGYALISDYSGLALFGGDEEDLRHYTYDASLDEIEAWLRLAETGRV</sequence>
<name>A0A562NWC1_9HYPH</name>
<dbReference type="RefSeq" id="WP_145718299.1">
    <property type="nucleotide sequence ID" value="NZ_BSPF01000027.1"/>
</dbReference>